<feature type="region of interest" description="Disordered" evidence="9">
    <location>
        <begin position="610"/>
        <end position="644"/>
    </location>
</feature>
<evidence type="ECO:0000256" key="9">
    <source>
        <dbReference type="SAM" id="MobiDB-lite"/>
    </source>
</evidence>
<dbReference type="Gene3D" id="3.40.50.150">
    <property type="entry name" value="Vaccinia Virus protein VP39"/>
    <property type="match status" value="1"/>
</dbReference>
<feature type="region of interest" description="Disordered" evidence="9">
    <location>
        <begin position="561"/>
        <end position="585"/>
    </location>
</feature>
<evidence type="ECO:0000256" key="1">
    <source>
        <dbReference type="ARBA" id="ARBA00004651"/>
    </source>
</evidence>
<keyword evidence="3 10" id="KW-0812">Transmembrane</keyword>
<dbReference type="PROSITE" id="PS00154">
    <property type="entry name" value="ATPASE_E1_E2"/>
    <property type="match status" value="1"/>
</dbReference>
<dbReference type="NCBIfam" id="TIGR01494">
    <property type="entry name" value="ATPase_P-type"/>
    <property type="match status" value="2"/>
</dbReference>
<dbReference type="Gene3D" id="1.20.1110.10">
    <property type="entry name" value="Calcium-transporting ATPase, transmembrane domain"/>
    <property type="match status" value="2"/>
</dbReference>
<feature type="transmembrane region" description="Helical" evidence="10">
    <location>
        <begin position="1071"/>
        <end position="1097"/>
    </location>
</feature>
<evidence type="ECO:0000259" key="11">
    <source>
        <dbReference type="Pfam" id="PF00122"/>
    </source>
</evidence>
<dbReference type="SFLD" id="SFLDG00002">
    <property type="entry name" value="C1.7:_P-type_atpase_like"/>
    <property type="match status" value="1"/>
</dbReference>
<dbReference type="Pfam" id="PF01209">
    <property type="entry name" value="Ubie_methyltran"/>
    <property type="match status" value="1"/>
</dbReference>
<evidence type="ECO:0000313" key="13">
    <source>
        <dbReference type="EMBL" id="KAK2948221.1"/>
    </source>
</evidence>
<evidence type="ECO:0000256" key="10">
    <source>
        <dbReference type="SAM" id="Phobius"/>
    </source>
</evidence>
<dbReference type="InterPro" id="IPR036412">
    <property type="entry name" value="HAD-like_sf"/>
</dbReference>
<feature type="compositionally biased region" description="Polar residues" evidence="9">
    <location>
        <begin position="1303"/>
        <end position="1316"/>
    </location>
</feature>
<dbReference type="Pfam" id="PF00122">
    <property type="entry name" value="E1-E2_ATPase"/>
    <property type="match status" value="1"/>
</dbReference>
<keyword evidence="6" id="KW-1278">Translocase</keyword>
<dbReference type="SUPFAM" id="SSF81665">
    <property type="entry name" value="Calcium ATPase, transmembrane domain M"/>
    <property type="match status" value="1"/>
</dbReference>
<dbReference type="Gene3D" id="3.40.1110.10">
    <property type="entry name" value="Calcium-transporting ATPase, cytoplasmic domain N"/>
    <property type="match status" value="1"/>
</dbReference>
<dbReference type="InterPro" id="IPR023214">
    <property type="entry name" value="HAD_sf"/>
</dbReference>
<dbReference type="SUPFAM" id="SSF81653">
    <property type="entry name" value="Calcium ATPase, transduction domain A"/>
    <property type="match status" value="1"/>
</dbReference>
<feature type="compositionally biased region" description="Polar residues" evidence="9">
    <location>
        <begin position="613"/>
        <end position="640"/>
    </location>
</feature>
<keyword evidence="5" id="KW-0067">ATP-binding</keyword>
<dbReference type="SFLD" id="SFLDF00027">
    <property type="entry name" value="p-type_atpase"/>
    <property type="match status" value="1"/>
</dbReference>
<dbReference type="Pfam" id="PF13246">
    <property type="entry name" value="Cation_ATPase"/>
    <property type="match status" value="1"/>
</dbReference>
<evidence type="ECO:0000256" key="6">
    <source>
        <dbReference type="ARBA" id="ARBA00022967"/>
    </source>
</evidence>
<feature type="transmembrane region" description="Helical" evidence="10">
    <location>
        <begin position="1185"/>
        <end position="1205"/>
    </location>
</feature>
<feature type="transmembrane region" description="Helical" evidence="10">
    <location>
        <begin position="1143"/>
        <end position="1165"/>
    </location>
</feature>
<name>A0ABQ9XD40_9EUKA</name>
<accession>A0ABQ9XD40</accession>
<feature type="transmembrane region" description="Helical" evidence="10">
    <location>
        <begin position="1117"/>
        <end position="1134"/>
    </location>
</feature>
<evidence type="ECO:0000313" key="14">
    <source>
        <dbReference type="Proteomes" id="UP001281761"/>
    </source>
</evidence>
<keyword evidence="2" id="KW-1003">Cell membrane</keyword>
<dbReference type="InterPro" id="IPR059000">
    <property type="entry name" value="ATPase_P-type_domA"/>
</dbReference>
<dbReference type="SUPFAM" id="SSF53335">
    <property type="entry name" value="S-adenosyl-L-methionine-dependent methyltransferases"/>
    <property type="match status" value="1"/>
</dbReference>
<feature type="transmembrane region" description="Helical" evidence="10">
    <location>
        <begin position="1004"/>
        <end position="1024"/>
    </location>
</feature>
<keyword evidence="8 10" id="KW-0472">Membrane</keyword>
<organism evidence="13 14">
    <name type="scientific">Blattamonas nauphoetae</name>
    <dbReference type="NCBI Taxonomy" id="2049346"/>
    <lineage>
        <taxon>Eukaryota</taxon>
        <taxon>Metamonada</taxon>
        <taxon>Preaxostyla</taxon>
        <taxon>Oxymonadida</taxon>
        <taxon>Blattamonas</taxon>
    </lineage>
</organism>
<evidence type="ECO:0000256" key="5">
    <source>
        <dbReference type="ARBA" id="ARBA00022840"/>
    </source>
</evidence>
<dbReference type="InterPro" id="IPR018303">
    <property type="entry name" value="ATPase_P-typ_P_site"/>
</dbReference>
<keyword evidence="14" id="KW-1185">Reference proteome</keyword>
<dbReference type="InterPro" id="IPR006068">
    <property type="entry name" value="ATPase_P-typ_cation-transptr_C"/>
</dbReference>
<feature type="transmembrane region" description="Helical" evidence="10">
    <location>
        <begin position="252"/>
        <end position="274"/>
    </location>
</feature>
<reference evidence="13 14" key="1">
    <citation type="journal article" date="2022" name="bioRxiv">
        <title>Genomics of Preaxostyla Flagellates Illuminates Evolutionary Transitions and the Path Towards Mitochondrial Loss.</title>
        <authorList>
            <person name="Novak L.V.F."/>
            <person name="Treitli S.C."/>
            <person name="Pyrih J."/>
            <person name="Halakuc P."/>
            <person name="Pipaliya S.V."/>
            <person name="Vacek V."/>
            <person name="Brzon O."/>
            <person name="Soukal P."/>
            <person name="Eme L."/>
            <person name="Dacks J.B."/>
            <person name="Karnkowska A."/>
            <person name="Elias M."/>
            <person name="Hampl V."/>
        </authorList>
    </citation>
    <scope>NUCLEOTIDE SEQUENCE [LARGE SCALE GENOMIC DNA]</scope>
    <source>
        <strain evidence="13">NAU3</strain>
        <tissue evidence="13">Gut</tissue>
    </source>
</reference>
<dbReference type="InterPro" id="IPR023299">
    <property type="entry name" value="ATPase_P-typ_cyto_dom_N"/>
</dbReference>
<feature type="transmembrane region" description="Helical" evidence="10">
    <location>
        <begin position="418"/>
        <end position="440"/>
    </location>
</feature>
<dbReference type="SUPFAM" id="SSF56784">
    <property type="entry name" value="HAD-like"/>
    <property type="match status" value="1"/>
</dbReference>
<keyword evidence="7 10" id="KW-1133">Transmembrane helix</keyword>
<proteinExistence type="predicted"/>
<sequence length="1323" mass="145079">MVPIINHFLSIIPPLDSSSTIHDNACGTGLVTQTIIANMELVKSQDDSPSKLTFQCTDLSPDMIDKLSTKIQKFGWTNVTATVMDASQLTFDDETFTHTFTNFGIFFLPDPIPGIRHIFRTLKHGGISITTTWERVGYLPAMRKADQLTRPDLPSIADTLGDKWTQESYVRSVFEEGGFSGSQGIVTFDRCETTLQATSYEGHPLTFWTLYGYSVKGWTEDDKKKWLSIFVEELSKSDDCYVDSSGTCHVRMFALIEGIVITCVILINAGIGFIQDFKTGKDSEALTKMLSQSAVVIRDGITDTVQSTELVIGDIVQLQGGDKIPADCRLIEVANFHSEESALTGETTSNPKSISVSKLHCPLGERKNMVYSGTYASQGTALAIVCATGTSTQIGKIHSMVSSVKEEKSPLIKQINKFSTIITILTVFLIGIAFAVVYFMNFRRIQWQEALIYGASIGVAAIPEGLPAIISLTLAIGMQRLAKKKALMKTMHSVETLGAVSVICSDKTGTLTTNQMTVKAILTAPAKYQVSGTGYNPADGEVMDADGDLRLIEAALVSELSAQRSRGPKKESPKIGSVAPAGLDAPTQKKPLIQTEEVRAAVDTQRIAEKNGQHQQNQDLSMNGLTDTESPTSQNFNHPSNTHKHIHRNNPNGPAIYHHPDLIKALCRCSLLCNDSILKQDAVGQWSIQGDTTEGALIPFSIKAGVSAENIQNSCNRIAFIPFESEYGFMVSTNRCPKDSCDILSEVSEIGDTNDYIFLKGAPEKILSLCTKEMTIDNSNHLTAQPLRIDWWKEETEKVAAIGLRTIALCQRLAPTDRSNQDNSLQTQISFDEVNEGGFTLLGVVGIFDPPRTESKRAIDQCRSANIKVVMITGDHAKTAAAIGGLLGLDPSTVKTSHDLARMTDAELDLCVDGCEIFARATPADKLRIVKSFQRTNHIVAMTGDGVNDSPALKQAHVGIAMGINGTEVAKEASKMILLDDNFATIVTAVKQGRIVYNSLKRSITYILPTGCAEVLTLFVSSFISHVPPINALQILWVNTITSITLSSLIPFQRGEHDVLNVPPRNTKKGLLTITVLIRTLLAGGTIAAFIIFYFYLNVDRRDPVPSEVRRYSATSVNMIVFAEICFLYNTVYLKESSFTPRVFVDIGLVSTVAIVVLLLCQVGLTYIPRVNSIFGMAWMKWYDWLFVLLCGVSTFVVIEIEKAVHRCRHWTRMRHLKRRAIASHTPHIFIPTLSSTSRPPTRTTSAVESFSDTDDLITTETCSDVERDVGCDFEKRRRGRSGEIRDDPAVGIGFASYRNHSDQTSSGVVTPSVTRSAVHPVS</sequence>
<evidence type="ECO:0000256" key="8">
    <source>
        <dbReference type="ARBA" id="ARBA00023136"/>
    </source>
</evidence>
<dbReference type="Gene3D" id="3.40.50.1000">
    <property type="entry name" value="HAD superfamily/HAD-like"/>
    <property type="match status" value="1"/>
</dbReference>
<comment type="caution">
    <text evidence="13">The sequence shown here is derived from an EMBL/GenBank/DDBJ whole genome shotgun (WGS) entry which is preliminary data.</text>
</comment>
<dbReference type="PRINTS" id="PR00120">
    <property type="entry name" value="HATPASE"/>
</dbReference>
<dbReference type="InterPro" id="IPR001757">
    <property type="entry name" value="P_typ_ATPase"/>
</dbReference>
<feature type="domain" description="P-type ATPase A" evidence="11">
    <location>
        <begin position="289"/>
        <end position="401"/>
    </location>
</feature>
<evidence type="ECO:0000256" key="7">
    <source>
        <dbReference type="ARBA" id="ARBA00022989"/>
    </source>
</evidence>
<keyword evidence="4" id="KW-0547">Nucleotide-binding</keyword>
<feature type="region of interest" description="Disordered" evidence="9">
    <location>
        <begin position="1298"/>
        <end position="1323"/>
    </location>
</feature>
<evidence type="ECO:0000259" key="12">
    <source>
        <dbReference type="Pfam" id="PF00689"/>
    </source>
</evidence>
<dbReference type="SFLD" id="SFLDS00003">
    <property type="entry name" value="Haloacid_Dehalogenase"/>
    <property type="match status" value="1"/>
</dbReference>
<dbReference type="PANTHER" id="PTHR43294:SF21">
    <property type="entry name" value="CATION TRANSPORTING ATPASE"/>
    <property type="match status" value="1"/>
</dbReference>
<feature type="domain" description="Cation-transporting P-type ATPase C-terminal" evidence="12">
    <location>
        <begin position="1029"/>
        <end position="1204"/>
    </location>
</feature>
<feature type="transmembrane region" description="Helical" evidence="10">
    <location>
        <begin position="1030"/>
        <end position="1050"/>
    </location>
</feature>
<dbReference type="Pfam" id="PF00689">
    <property type="entry name" value="Cation_ATPase_C"/>
    <property type="match status" value="1"/>
</dbReference>
<dbReference type="Gene3D" id="2.70.150.10">
    <property type="entry name" value="Calcium-transporting ATPase, cytoplasmic transduction domain A"/>
    <property type="match status" value="1"/>
</dbReference>
<dbReference type="InterPro" id="IPR029063">
    <property type="entry name" value="SAM-dependent_MTases_sf"/>
</dbReference>
<dbReference type="EMBL" id="JARBJD010000181">
    <property type="protein sequence ID" value="KAK2948221.1"/>
    <property type="molecule type" value="Genomic_DNA"/>
</dbReference>
<comment type="subcellular location">
    <subcellularLocation>
        <location evidence="1">Cell membrane</location>
        <topology evidence="1">Multi-pass membrane protein</topology>
    </subcellularLocation>
</comment>
<dbReference type="InterPro" id="IPR023298">
    <property type="entry name" value="ATPase_P-typ_TM_dom_sf"/>
</dbReference>
<dbReference type="Proteomes" id="UP001281761">
    <property type="component" value="Unassembled WGS sequence"/>
</dbReference>
<gene>
    <name evidence="13" type="ORF">BLNAU_16840</name>
</gene>
<dbReference type="SUPFAM" id="SSF81660">
    <property type="entry name" value="Metal cation-transporting ATPase, ATP-binding domain N"/>
    <property type="match status" value="1"/>
</dbReference>
<protein>
    <submittedName>
        <fullName evidence="13">Ion-transporting P-type ATPase</fullName>
    </submittedName>
</protein>
<evidence type="ECO:0000256" key="2">
    <source>
        <dbReference type="ARBA" id="ARBA00022475"/>
    </source>
</evidence>
<dbReference type="PANTHER" id="PTHR43294">
    <property type="entry name" value="SODIUM/POTASSIUM-TRANSPORTING ATPASE SUBUNIT ALPHA"/>
    <property type="match status" value="1"/>
</dbReference>
<dbReference type="InterPro" id="IPR044492">
    <property type="entry name" value="P_typ_ATPase_HD_dom"/>
</dbReference>
<dbReference type="PRINTS" id="PR00119">
    <property type="entry name" value="CATATPASE"/>
</dbReference>
<evidence type="ECO:0000256" key="3">
    <source>
        <dbReference type="ARBA" id="ARBA00022692"/>
    </source>
</evidence>
<evidence type="ECO:0000256" key="4">
    <source>
        <dbReference type="ARBA" id="ARBA00022741"/>
    </source>
</evidence>
<dbReference type="InterPro" id="IPR050510">
    <property type="entry name" value="Cation_transp_ATPase_P-type"/>
</dbReference>
<feature type="transmembrane region" description="Helical" evidence="10">
    <location>
        <begin position="452"/>
        <end position="478"/>
    </location>
</feature>
<dbReference type="CDD" id="cd02440">
    <property type="entry name" value="AdoMet_MTases"/>
    <property type="match status" value="1"/>
</dbReference>
<dbReference type="InterPro" id="IPR008250">
    <property type="entry name" value="ATPase_P-typ_transduc_dom_A_sf"/>
</dbReference>